<organism evidence="2 3">
    <name type="scientific">Gordonia asplenii</name>
    <dbReference type="NCBI Taxonomy" id="2725283"/>
    <lineage>
        <taxon>Bacteria</taxon>
        <taxon>Bacillati</taxon>
        <taxon>Actinomycetota</taxon>
        <taxon>Actinomycetes</taxon>
        <taxon>Mycobacteriales</taxon>
        <taxon>Gordoniaceae</taxon>
        <taxon>Gordonia</taxon>
    </lineage>
</organism>
<keyword evidence="1" id="KW-0812">Transmembrane</keyword>
<dbReference type="Proteomes" id="UP000550729">
    <property type="component" value="Unassembled WGS sequence"/>
</dbReference>
<evidence type="ECO:0000313" key="2">
    <source>
        <dbReference type="EMBL" id="NMO00745.1"/>
    </source>
</evidence>
<gene>
    <name evidence="2" type="ORF">HH308_05890</name>
</gene>
<feature type="transmembrane region" description="Helical" evidence="1">
    <location>
        <begin position="137"/>
        <end position="157"/>
    </location>
</feature>
<dbReference type="RefSeq" id="WP_170193258.1">
    <property type="nucleotide sequence ID" value="NZ_JABBNB010000005.1"/>
</dbReference>
<evidence type="ECO:0000256" key="1">
    <source>
        <dbReference type="SAM" id="Phobius"/>
    </source>
</evidence>
<accession>A0A848KV57</accession>
<dbReference type="Pfam" id="PF20401">
    <property type="entry name" value="Rhomboid_2"/>
    <property type="match status" value="1"/>
</dbReference>
<protein>
    <recommendedName>
        <fullName evidence="4">Rhomboid family protein</fullName>
    </recommendedName>
</protein>
<keyword evidence="1" id="KW-0472">Membrane</keyword>
<reference evidence="2 3" key="1">
    <citation type="submission" date="2020-04" db="EMBL/GenBank/DDBJ databases">
        <title>Gordonia sp. nov. TBRC 11910.</title>
        <authorList>
            <person name="Suriyachadkun C."/>
        </authorList>
    </citation>
    <scope>NUCLEOTIDE SEQUENCE [LARGE SCALE GENOMIC DNA]</scope>
    <source>
        <strain evidence="2 3">TBRC 11910</strain>
    </source>
</reference>
<comment type="caution">
    <text evidence="2">The sequence shown here is derived from an EMBL/GenBank/DDBJ whole genome shotgun (WGS) entry which is preliminary data.</text>
</comment>
<proteinExistence type="predicted"/>
<sequence>MWRRVFTTVWTYLRRSPLTFIWLAVLLATTSVQHAVSPQFLDAILVHRSTNIDQLTTDPLRVIVMSLWWLDGGGDAAYWFPYAISYVIFHAPAERWLGSFRWLAIGFTGHVIATFVSEGALALAIRDGIANGSMRDTQDVGVSYFLATIVAVLTYHIARPWRWAYLAGVLVSYAVPLLVAPTFTALGHFSSVLIGLACYPVVRGKTDDQWDPAVTVRRLIRRWRHSSPEVSPVRRAC</sequence>
<evidence type="ECO:0008006" key="4">
    <source>
        <dbReference type="Google" id="ProtNLM"/>
    </source>
</evidence>
<dbReference type="EMBL" id="JABBNB010000005">
    <property type="protein sequence ID" value="NMO00745.1"/>
    <property type="molecule type" value="Genomic_DNA"/>
</dbReference>
<evidence type="ECO:0000313" key="3">
    <source>
        <dbReference type="Proteomes" id="UP000550729"/>
    </source>
</evidence>
<dbReference type="AlphaFoldDB" id="A0A848KV57"/>
<feature type="transmembrane region" description="Helical" evidence="1">
    <location>
        <begin position="102"/>
        <end position="125"/>
    </location>
</feature>
<name>A0A848KV57_9ACTN</name>
<keyword evidence="1" id="KW-1133">Transmembrane helix</keyword>
<keyword evidence="3" id="KW-1185">Reference proteome</keyword>
<feature type="transmembrane region" description="Helical" evidence="1">
    <location>
        <begin position="163"/>
        <end position="186"/>
    </location>
</feature>
<dbReference type="InterPro" id="IPR046862">
    <property type="entry name" value="Rhomboid_2"/>
</dbReference>